<feature type="region of interest" description="Disordered" evidence="2">
    <location>
        <begin position="560"/>
        <end position="585"/>
    </location>
</feature>
<feature type="region of interest" description="Disordered" evidence="2">
    <location>
        <begin position="231"/>
        <end position="252"/>
    </location>
</feature>
<sequence>IFTIEPSTGKISLVVPASEAALTVRTSSSQVDKVLLVQASDSGVPPFTTTTSVKVYFPLINDTASVLVPVSKDKLTKDRQSVESKLSEILGVSVQVLGIESIGGVQDLGSKIFLKVHSEGNQATSPEELSRLITQQEGAIHEAFAKQYNQGEGGDSSGNPVNSSNDDDDDELSMLNIILICLLVLFFILILVLACAFYRMQKKYRGELSLLKKLHKNTSIYDKAPLYAERSTTTNGSVQGTALNQNGSPRRGSVSLVAYTNDAYVADVDDERESPYSDIQEINGNSSGYSRHNGQSTRGVTTTDTAIPVSGEVTLATELSQRHHSAQNGHSPERVGSHREEPIYSQPRSSRNSNINSGFRTTIDIVYPRIDPNGDVTTGSIKNLGSERPRSQNPYNNINSSQIENDSGDANWSMRKNSRLELQQSPANSNSHDGGEEFDIDSKMVSPASSTHRRGSMKAGSESDSGLPSDRDLRFDDEIDPETTSPQPGSGKGHSPIYPSLYSSLIADNERPKSSPTGGLGAKPVTERYIEPTEIDFLQEPEPDYEKKVRFQEAQRRNEMVELPRMESDGHDSVITNHESEVTSL</sequence>
<feature type="compositionally biased region" description="Polar residues" evidence="2">
    <location>
        <begin position="280"/>
        <end position="305"/>
    </location>
</feature>
<feature type="compositionally biased region" description="Polar residues" evidence="2">
    <location>
        <begin position="346"/>
        <end position="357"/>
    </location>
</feature>
<feature type="region of interest" description="Disordered" evidence="2">
    <location>
        <begin position="273"/>
        <end position="305"/>
    </location>
</feature>
<dbReference type="CDD" id="cd11304">
    <property type="entry name" value="Cadherin_repeat"/>
    <property type="match status" value="1"/>
</dbReference>
<dbReference type="PROSITE" id="PS50268">
    <property type="entry name" value="CADHERIN_2"/>
    <property type="match status" value="1"/>
</dbReference>
<feature type="compositionally biased region" description="Polar residues" evidence="2">
    <location>
        <begin position="391"/>
        <end position="410"/>
    </location>
</feature>
<feature type="non-terminal residue" evidence="5">
    <location>
        <position position="1"/>
    </location>
</feature>
<dbReference type="AlphaFoldDB" id="A0A3S1BDZ3"/>
<evidence type="ECO:0000313" key="5">
    <source>
        <dbReference type="EMBL" id="RUS86168.1"/>
    </source>
</evidence>
<keyword evidence="6" id="KW-1185">Reference proteome</keyword>
<proteinExistence type="predicted"/>
<keyword evidence="3" id="KW-0472">Membrane</keyword>
<feature type="transmembrane region" description="Helical" evidence="3">
    <location>
        <begin position="174"/>
        <end position="198"/>
    </location>
</feature>
<evidence type="ECO:0000256" key="3">
    <source>
        <dbReference type="SAM" id="Phobius"/>
    </source>
</evidence>
<keyword evidence="3" id="KW-1133">Transmembrane helix</keyword>
<dbReference type="GO" id="GO:0005509">
    <property type="term" value="F:calcium ion binding"/>
    <property type="evidence" value="ECO:0007669"/>
    <property type="project" value="UniProtKB-UniRule"/>
</dbReference>
<accession>A0A3S1BDZ3</accession>
<feature type="compositionally biased region" description="Polar residues" evidence="2">
    <location>
        <begin position="420"/>
        <end position="432"/>
    </location>
</feature>
<keyword evidence="1" id="KW-0106">Calcium</keyword>
<evidence type="ECO:0000256" key="2">
    <source>
        <dbReference type="SAM" id="MobiDB-lite"/>
    </source>
</evidence>
<gene>
    <name evidence="5" type="ORF">EGW08_006062</name>
</gene>
<dbReference type="InterPro" id="IPR002126">
    <property type="entry name" value="Cadherin-like_dom"/>
</dbReference>
<dbReference type="GO" id="GO:0007156">
    <property type="term" value="P:homophilic cell adhesion via plasma membrane adhesion molecules"/>
    <property type="evidence" value="ECO:0007669"/>
    <property type="project" value="InterPro"/>
</dbReference>
<comment type="caution">
    <text evidence="5">The sequence shown here is derived from an EMBL/GenBank/DDBJ whole genome shotgun (WGS) entry which is preliminary data.</text>
</comment>
<evidence type="ECO:0000256" key="1">
    <source>
        <dbReference type="PROSITE-ProRule" id="PRU00043"/>
    </source>
</evidence>
<feature type="compositionally biased region" description="Basic and acidic residues" evidence="2">
    <location>
        <begin position="331"/>
        <end position="342"/>
    </location>
</feature>
<feature type="region of interest" description="Disordered" evidence="2">
    <location>
        <begin position="369"/>
        <end position="526"/>
    </location>
</feature>
<feature type="domain" description="Cadherin" evidence="4">
    <location>
        <begin position="2"/>
        <end position="71"/>
    </location>
</feature>
<evidence type="ECO:0000259" key="4">
    <source>
        <dbReference type="PROSITE" id="PS50268"/>
    </source>
</evidence>
<feature type="compositionally biased region" description="Polar residues" evidence="2">
    <location>
        <begin position="231"/>
        <end position="248"/>
    </location>
</feature>
<dbReference type="EMBL" id="RQTK01000148">
    <property type="protein sequence ID" value="RUS86168.1"/>
    <property type="molecule type" value="Genomic_DNA"/>
</dbReference>
<reference evidence="5 6" key="1">
    <citation type="submission" date="2019-01" db="EMBL/GenBank/DDBJ databases">
        <title>A draft genome assembly of the solar-powered sea slug Elysia chlorotica.</title>
        <authorList>
            <person name="Cai H."/>
            <person name="Li Q."/>
            <person name="Fang X."/>
            <person name="Li J."/>
            <person name="Curtis N.E."/>
            <person name="Altenburger A."/>
            <person name="Shibata T."/>
            <person name="Feng M."/>
            <person name="Maeda T."/>
            <person name="Schwartz J.A."/>
            <person name="Shigenobu S."/>
            <person name="Lundholm N."/>
            <person name="Nishiyama T."/>
            <person name="Yang H."/>
            <person name="Hasebe M."/>
            <person name="Li S."/>
            <person name="Pierce S.K."/>
            <person name="Wang J."/>
        </authorList>
    </citation>
    <scope>NUCLEOTIDE SEQUENCE [LARGE SCALE GENOMIC DNA]</scope>
    <source>
        <strain evidence="5">EC2010</strain>
        <tissue evidence="5">Whole organism of an adult</tissue>
    </source>
</reference>
<organism evidence="5 6">
    <name type="scientific">Elysia chlorotica</name>
    <name type="common">Eastern emerald elysia</name>
    <name type="synonym">Sea slug</name>
    <dbReference type="NCBI Taxonomy" id="188477"/>
    <lineage>
        <taxon>Eukaryota</taxon>
        <taxon>Metazoa</taxon>
        <taxon>Spiralia</taxon>
        <taxon>Lophotrochozoa</taxon>
        <taxon>Mollusca</taxon>
        <taxon>Gastropoda</taxon>
        <taxon>Heterobranchia</taxon>
        <taxon>Euthyneura</taxon>
        <taxon>Panpulmonata</taxon>
        <taxon>Sacoglossa</taxon>
        <taxon>Placobranchoidea</taxon>
        <taxon>Plakobranchidae</taxon>
        <taxon>Elysia</taxon>
    </lineage>
</organism>
<feature type="region of interest" description="Disordered" evidence="2">
    <location>
        <begin position="320"/>
        <end position="357"/>
    </location>
</feature>
<keyword evidence="3" id="KW-0812">Transmembrane</keyword>
<dbReference type="GO" id="GO:0016020">
    <property type="term" value="C:membrane"/>
    <property type="evidence" value="ECO:0007669"/>
    <property type="project" value="InterPro"/>
</dbReference>
<dbReference type="Proteomes" id="UP000271974">
    <property type="component" value="Unassembled WGS sequence"/>
</dbReference>
<evidence type="ECO:0000313" key="6">
    <source>
        <dbReference type="Proteomes" id="UP000271974"/>
    </source>
</evidence>
<protein>
    <recommendedName>
        <fullName evidence="4">Cadherin domain-containing protein</fullName>
    </recommendedName>
</protein>
<name>A0A3S1BDZ3_ELYCH</name>